<keyword evidence="7 10" id="KW-0472">Membrane</keyword>
<feature type="transmembrane region" description="Helical" evidence="10">
    <location>
        <begin position="383"/>
        <end position="402"/>
    </location>
</feature>
<keyword evidence="3 10" id="KW-0812">Transmembrane</keyword>
<evidence type="ECO:0000256" key="6">
    <source>
        <dbReference type="ARBA" id="ARBA00022989"/>
    </source>
</evidence>
<keyword evidence="2" id="KW-1003">Cell membrane</keyword>
<dbReference type="PANTHER" id="PTHR47019:SF1">
    <property type="entry name" value="LIPID II FLIPPASE MURJ"/>
    <property type="match status" value="1"/>
</dbReference>
<dbReference type="GO" id="GO:0015648">
    <property type="term" value="F:lipid-linked peptidoglycan transporter activity"/>
    <property type="evidence" value="ECO:0007669"/>
    <property type="project" value="TreeGrafter"/>
</dbReference>
<name>A0A928HDV5_9BACT</name>
<dbReference type="GO" id="GO:0009252">
    <property type="term" value="P:peptidoglycan biosynthetic process"/>
    <property type="evidence" value="ECO:0007669"/>
    <property type="project" value="UniProtKB-KW"/>
</dbReference>
<protein>
    <submittedName>
        <fullName evidence="11">Uncharacterized protein</fullName>
    </submittedName>
</protein>
<dbReference type="Proteomes" id="UP000725649">
    <property type="component" value="Unassembled WGS sequence"/>
</dbReference>
<evidence type="ECO:0000256" key="7">
    <source>
        <dbReference type="ARBA" id="ARBA00023136"/>
    </source>
</evidence>
<evidence type="ECO:0000256" key="10">
    <source>
        <dbReference type="SAM" id="Phobius"/>
    </source>
</evidence>
<evidence type="ECO:0000256" key="5">
    <source>
        <dbReference type="ARBA" id="ARBA00022984"/>
    </source>
</evidence>
<comment type="subcellular location">
    <subcellularLocation>
        <location evidence="1">Cell membrane</location>
        <topology evidence="1">Multi-pass membrane protein</topology>
    </subcellularLocation>
</comment>
<dbReference type="GO" id="GO:0034204">
    <property type="term" value="P:lipid translocation"/>
    <property type="evidence" value="ECO:0007669"/>
    <property type="project" value="TreeGrafter"/>
</dbReference>
<feature type="transmembrane region" description="Helical" evidence="10">
    <location>
        <begin position="354"/>
        <end position="371"/>
    </location>
</feature>
<feature type="transmembrane region" description="Helical" evidence="10">
    <location>
        <begin position="47"/>
        <end position="66"/>
    </location>
</feature>
<feature type="transmembrane region" description="Helical" evidence="10">
    <location>
        <begin position="408"/>
        <end position="425"/>
    </location>
</feature>
<evidence type="ECO:0000313" key="11">
    <source>
        <dbReference type="EMBL" id="MBE6420864.1"/>
    </source>
</evidence>
<dbReference type="InterPro" id="IPR051050">
    <property type="entry name" value="Lipid_II_flippase_MurJ/MviN"/>
</dbReference>
<keyword evidence="4" id="KW-0133">Cell shape</keyword>
<feature type="transmembrane region" description="Helical" evidence="10">
    <location>
        <begin position="132"/>
        <end position="152"/>
    </location>
</feature>
<evidence type="ECO:0000256" key="4">
    <source>
        <dbReference type="ARBA" id="ARBA00022960"/>
    </source>
</evidence>
<organism evidence="11 12">
    <name type="scientific">Candidatus Avelusimicrobium gallicola</name>
    <dbReference type="NCBI Taxonomy" id="2562704"/>
    <lineage>
        <taxon>Bacteria</taxon>
        <taxon>Pseudomonadati</taxon>
        <taxon>Elusimicrobiota</taxon>
        <taxon>Elusimicrobia</taxon>
        <taxon>Elusimicrobiales</taxon>
        <taxon>Elusimicrobiaceae</taxon>
        <taxon>Candidatus Avelusimicrobium</taxon>
    </lineage>
</organism>
<feature type="transmembrane region" description="Helical" evidence="10">
    <location>
        <begin position="445"/>
        <end position="462"/>
    </location>
</feature>
<comment type="function">
    <text evidence="8">Involved in peptidoglycan biosynthesis. Transports lipid-linked peptidoglycan precursors from the inner to the outer leaflet of the cytoplasmic membrane.</text>
</comment>
<feature type="transmembrane region" description="Helical" evidence="10">
    <location>
        <begin position="12"/>
        <end position="41"/>
    </location>
</feature>
<evidence type="ECO:0000256" key="9">
    <source>
        <dbReference type="ARBA" id="ARBA00061532"/>
    </source>
</evidence>
<dbReference type="GO" id="GO:0005886">
    <property type="term" value="C:plasma membrane"/>
    <property type="evidence" value="ECO:0007669"/>
    <property type="project" value="UniProtKB-SubCell"/>
</dbReference>
<evidence type="ECO:0000256" key="8">
    <source>
        <dbReference type="ARBA" id="ARBA00060041"/>
    </source>
</evidence>
<dbReference type="Pfam" id="PF03023">
    <property type="entry name" value="MurJ"/>
    <property type="match status" value="1"/>
</dbReference>
<keyword evidence="6 10" id="KW-1133">Transmembrane helix</keyword>
<gene>
    <name evidence="11" type="ORF">E7027_01785</name>
</gene>
<dbReference type="PANTHER" id="PTHR47019">
    <property type="entry name" value="LIPID II FLIPPASE MURJ"/>
    <property type="match status" value="1"/>
</dbReference>
<evidence type="ECO:0000313" key="12">
    <source>
        <dbReference type="Proteomes" id="UP000725649"/>
    </source>
</evidence>
<dbReference type="AlphaFoldDB" id="A0A928HDV5"/>
<keyword evidence="5" id="KW-0573">Peptidoglycan synthesis</keyword>
<feature type="transmembrane region" description="Helical" evidence="10">
    <location>
        <begin position="159"/>
        <end position="179"/>
    </location>
</feature>
<feature type="transmembrane region" description="Helical" evidence="10">
    <location>
        <begin position="87"/>
        <end position="112"/>
    </location>
</feature>
<evidence type="ECO:0000256" key="3">
    <source>
        <dbReference type="ARBA" id="ARBA00022692"/>
    </source>
</evidence>
<sequence length="503" mass="56294">MVHLFKPTSYRFGAALAVGATLVWKLISFANALLIAAYFGAGASTDVYFYLMMLMGFGVTFSQRLNQAVIIPEAMALNAKTPESGRGLLNLFFYLYVLGAVLLTAAGFFFPLPIADLFSRFEENLLTADKGLIQAGFLLFAVQLPVNFLISVLEMHRRFATTLLSPLNALLPLLFLISFGRNWGIISMVYGFLASNFIQLLVFLILLKKELSWHFLPQQVSLQKVFAKNLLSNQLIETANILSTVLPLYLLSGFSAGLVSALNYAKQLADSPTEILTFRVANISKIQLTESAAEEKWEKVNRDFLSAQHFLLFLLTPLALFSCFYATEIITLFFKRGQFSTLDVHNAASFLRPLMGIMWFLVLVSMQNNLVAAGRKLKESLPYALFCIGLFIVSVPLTMHIWGAFAYPYTQLTCCVAGLLVNYFFFKRHFPRVAYVLSLKEASRVAAINILALFPVAIWAWFVPIKSVFFSLLGGGLLFLAGLFFWAKKSGDWNIFLSQLRSK</sequence>
<feature type="transmembrane region" description="Helical" evidence="10">
    <location>
        <begin position="310"/>
        <end position="334"/>
    </location>
</feature>
<proteinExistence type="inferred from homology"/>
<evidence type="ECO:0000256" key="2">
    <source>
        <dbReference type="ARBA" id="ARBA00022475"/>
    </source>
</evidence>
<reference evidence="11" key="1">
    <citation type="submission" date="2019-04" db="EMBL/GenBank/DDBJ databases">
        <title>Evolution of Biomass-Degrading Anaerobic Consortia Revealed by Metagenomics.</title>
        <authorList>
            <person name="Peng X."/>
        </authorList>
    </citation>
    <scope>NUCLEOTIDE SEQUENCE</scope>
    <source>
        <strain evidence="11">SIG66</strain>
    </source>
</reference>
<dbReference type="EMBL" id="SUVG01000002">
    <property type="protein sequence ID" value="MBE6420864.1"/>
    <property type="molecule type" value="Genomic_DNA"/>
</dbReference>
<accession>A0A928HDV5</accession>
<comment type="caution">
    <text evidence="11">The sequence shown here is derived from an EMBL/GenBank/DDBJ whole genome shotgun (WGS) entry which is preliminary data.</text>
</comment>
<evidence type="ECO:0000256" key="1">
    <source>
        <dbReference type="ARBA" id="ARBA00004651"/>
    </source>
</evidence>
<feature type="transmembrane region" description="Helical" evidence="10">
    <location>
        <begin position="468"/>
        <end position="487"/>
    </location>
</feature>
<comment type="similarity">
    <text evidence="9">Belongs to the MurJ/MviN family.</text>
</comment>
<dbReference type="GO" id="GO:0008360">
    <property type="term" value="P:regulation of cell shape"/>
    <property type="evidence" value="ECO:0007669"/>
    <property type="project" value="UniProtKB-KW"/>
</dbReference>
<feature type="transmembrane region" description="Helical" evidence="10">
    <location>
        <begin position="185"/>
        <end position="207"/>
    </location>
</feature>
<dbReference type="InterPro" id="IPR004268">
    <property type="entry name" value="MurJ"/>
</dbReference>